<dbReference type="EMBL" id="AEYP01088964">
    <property type="status" value="NOT_ANNOTATED_CDS"/>
    <property type="molecule type" value="Genomic_DNA"/>
</dbReference>
<evidence type="ECO:0000313" key="1">
    <source>
        <dbReference type="Ensembl" id="ENSMPUP00000017769.1"/>
    </source>
</evidence>
<name>M3Z2F7_MUSPF</name>
<protein>
    <submittedName>
        <fullName evidence="1">Uncharacterized protein</fullName>
    </submittedName>
</protein>
<sequence length="105" mass="12206">MERTWCTEETLTGRSQPSPILAMLVPWCELAPHQHPHGDTAGPSHRPFSSSLSRDTRTTWAQMGSDLQPWWVSWRSKALPHFFPLPPTVLWWGWAWRTAVQWDSQ</sequence>
<dbReference type="Ensembl" id="ENSMPUT00000018029.1">
    <property type="protein sequence ID" value="ENSMPUP00000017769.1"/>
    <property type="gene ID" value="ENSMPUG00000017879.1"/>
</dbReference>
<dbReference type="AlphaFoldDB" id="M3Z2F7"/>
<accession>M3Z2F7</accession>
<organism evidence="1">
    <name type="scientific">Mustela putorius furo</name>
    <name type="common">European domestic ferret</name>
    <name type="synonym">Mustela furo</name>
    <dbReference type="NCBI Taxonomy" id="9669"/>
    <lineage>
        <taxon>Eukaryota</taxon>
        <taxon>Metazoa</taxon>
        <taxon>Chordata</taxon>
        <taxon>Craniata</taxon>
        <taxon>Vertebrata</taxon>
        <taxon>Euteleostomi</taxon>
        <taxon>Mammalia</taxon>
        <taxon>Eutheria</taxon>
        <taxon>Laurasiatheria</taxon>
        <taxon>Carnivora</taxon>
        <taxon>Caniformia</taxon>
        <taxon>Musteloidea</taxon>
        <taxon>Mustelidae</taxon>
        <taxon>Mustelinae</taxon>
        <taxon>Mustela</taxon>
    </lineage>
</organism>
<dbReference type="HOGENOM" id="CLU_2235698_0_0_1"/>
<proteinExistence type="predicted"/>
<reference evidence="1" key="1">
    <citation type="submission" date="2024-06" db="UniProtKB">
        <authorList>
            <consortium name="Ensembl"/>
        </authorList>
    </citation>
    <scope>IDENTIFICATION</scope>
</reference>
<dbReference type="InParanoid" id="M3Z2F7"/>
<dbReference type="EMBL" id="AEYP01088965">
    <property type="status" value="NOT_ANNOTATED_CDS"/>
    <property type="molecule type" value="Genomic_DNA"/>
</dbReference>